<accession>A0A6C0EK35</accession>
<sequence>MDTINSLYDTNNCMARLKSNLKNQCTHKKKSNSLFCGTHLKSSLIYRIDEPEPYKKNILKKIKLKRKILNLDNLYRTSEQSNINFNDLYHTCQHYKIGITEIEKENPPSIILKVITFLIHLESYKSNIKNIIKCQGIVRGYITRKLNRLRGPALLKRNLSNNDMDFLTYEPINNISINDFFSYKDLDGFIYSFTIKSLNYIIETSKLNPYNRKEIPIHSINNIKQILKLKKTDLIIDFNLPQDKESLIKQKCVNIFQRMDDLKLYTQPRWFLELDITKLKKLYSETEDIWSYRTMLTLEQKKKYTKTGTAFTEHVSKINKLQDKYILQNLILNEYEKFAYEGKTTDDCITACYWILMGLSIVSDSAAEGMPELVQSQIIN</sequence>
<proteinExistence type="predicted"/>
<organism evidence="1">
    <name type="scientific">viral metagenome</name>
    <dbReference type="NCBI Taxonomy" id="1070528"/>
    <lineage>
        <taxon>unclassified sequences</taxon>
        <taxon>metagenomes</taxon>
        <taxon>organismal metagenomes</taxon>
    </lineage>
</organism>
<dbReference type="AlphaFoldDB" id="A0A6C0EK35"/>
<dbReference type="EMBL" id="MN738863">
    <property type="protein sequence ID" value="QHT28659.1"/>
    <property type="molecule type" value="Genomic_DNA"/>
</dbReference>
<reference evidence="1" key="1">
    <citation type="journal article" date="2020" name="Nature">
        <title>Giant virus diversity and host interactions through global metagenomics.</title>
        <authorList>
            <person name="Schulz F."/>
            <person name="Roux S."/>
            <person name="Paez-Espino D."/>
            <person name="Jungbluth S."/>
            <person name="Walsh D.A."/>
            <person name="Denef V.J."/>
            <person name="McMahon K.D."/>
            <person name="Konstantinidis K.T."/>
            <person name="Eloe-Fadrosh E.A."/>
            <person name="Kyrpides N.C."/>
            <person name="Woyke T."/>
        </authorList>
    </citation>
    <scope>NUCLEOTIDE SEQUENCE</scope>
    <source>
        <strain evidence="1">GVMAG-M-3300001351-8</strain>
    </source>
</reference>
<evidence type="ECO:0000313" key="1">
    <source>
        <dbReference type="EMBL" id="QHT28659.1"/>
    </source>
</evidence>
<name>A0A6C0EK35_9ZZZZ</name>
<protein>
    <submittedName>
        <fullName evidence="1">Uncharacterized protein</fullName>
    </submittedName>
</protein>